<dbReference type="SUPFAM" id="SSF50685">
    <property type="entry name" value="Barwin-like endoglucanases"/>
    <property type="match status" value="1"/>
</dbReference>
<dbReference type="PROSITE" id="PS50231">
    <property type="entry name" value="RICIN_B_LECTIN"/>
    <property type="match status" value="1"/>
</dbReference>
<dbReference type="AlphaFoldDB" id="A0A8J3U2G6"/>
<dbReference type="Pfam" id="PF00652">
    <property type="entry name" value="Ricin_B_lectin"/>
    <property type="match status" value="1"/>
</dbReference>
<reference evidence="4 5" key="1">
    <citation type="submission" date="2021-01" db="EMBL/GenBank/DDBJ databases">
        <title>Whole genome shotgun sequence of Planotetraspora phitsanulokensis NBRC 104273.</title>
        <authorList>
            <person name="Komaki H."/>
            <person name="Tamura T."/>
        </authorList>
    </citation>
    <scope>NUCLEOTIDE SEQUENCE [LARGE SCALE GENOMIC DNA]</scope>
    <source>
        <strain evidence="4 5">NBRC 104273</strain>
    </source>
</reference>
<feature type="domain" description="Ricin B lectin" evidence="3">
    <location>
        <begin position="163"/>
        <end position="290"/>
    </location>
</feature>
<keyword evidence="1 2" id="KW-0732">Signal</keyword>
<dbReference type="InterPro" id="IPR048197">
    <property type="entry name" value="Papain_inhib"/>
</dbReference>
<dbReference type="Gene3D" id="2.40.40.10">
    <property type="entry name" value="RlpA-like domain"/>
    <property type="match status" value="1"/>
</dbReference>
<dbReference type="SUPFAM" id="SSF50370">
    <property type="entry name" value="Ricin B-like lectins"/>
    <property type="match status" value="1"/>
</dbReference>
<evidence type="ECO:0000313" key="5">
    <source>
        <dbReference type="Proteomes" id="UP000622547"/>
    </source>
</evidence>
<dbReference type="PANTHER" id="PTHR31836">
    <property type="match status" value="1"/>
</dbReference>
<dbReference type="Gene3D" id="2.80.10.50">
    <property type="match status" value="2"/>
</dbReference>
<evidence type="ECO:0000313" key="4">
    <source>
        <dbReference type="EMBL" id="GII35742.1"/>
    </source>
</evidence>
<dbReference type="InterPro" id="IPR051477">
    <property type="entry name" value="Expansin_CellWall"/>
</dbReference>
<accession>A0A8J3U2G6</accession>
<sequence>MRRVTTAVLAVLATLAITLTLGVGPAGATADRLVAPAVAAAGIPIGQNMTGKATYYNDAGYGACGSQIDAARENLVAVSRQWWTTANPNNDPLCSGISVQVTYNGKTITVPVKDQCPSCDATHIDLSQAAFAQLASTDPATTPGVINVSWKFVSSNGGGTTPGGATGQITGLAGKCIGAAGGNSANGTAVDLYACVGSATQQWTLPGDATIRTAGKCMDVAGAGTTNGAKVQLYDCNGTAAQQWVYTSGRDLVNPNSNKCLDLTGNSSADFTKAQIWTCTGAANQKWSIPA</sequence>
<protein>
    <recommendedName>
        <fullName evidence="3">Ricin B lectin domain-containing protein</fullName>
    </recommendedName>
</protein>
<evidence type="ECO:0000256" key="1">
    <source>
        <dbReference type="ARBA" id="ARBA00022729"/>
    </source>
</evidence>
<gene>
    <name evidence="4" type="ORF">Pph01_07450</name>
</gene>
<dbReference type="CDD" id="cd22273">
    <property type="entry name" value="DPBB_SPI-like"/>
    <property type="match status" value="1"/>
</dbReference>
<evidence type="ECO:0000259" key="3">
    <source>
        <dbReference type="SMART" id="SM00458"/>
    </source>
</evidence>
<proteinExistence type="predicted"/>
<organism evidence="4 5">
    <name type="scientific">Planotetraspora phitsanulokensis</name>
    <dbReference type="NCBI Taxonomy" id="575192"/>
    <lineage>
        <taxon>Bacteria</taxon>
        <taxon>Bacillati</taxon>
        <taxon>Actinomycetota</taxon>
        <taxon>Actinomycetes</taxon>
        <taxon>Streptosporangiales</taxon>
        <taxon>Streptosporangiaceae</taxon>
        <taxon>Planotetraspora</taxon>
    </lineage>
</organism>
<dbReference type="RefSeq" id="WP_204071476.1">
    <property type="nucleotide sequence ID" value="NZ_BAABHI010000012.1"/>
</dbReference>
<feature type="signal peptide" evidence="2">
    <location>
        <begin position="1"/>
        <end position="28"/>
    </location>
</feature>
<dbReference type="CDD" id="cd23451">
    <property type="entry name" value="beta-trefoil_Ricin_laminarinase"/>
    <property type="match status" value="1"/>
</dbReference>
<evidence type="ECO:0000256" key="2">
    <source>
        <dbReference type="SAM" id="SignalP"/>
    </source>
</evidence>
<dbReference type="GO" id="GO:0004867">
    <property type="term" value="F:serine-type endopeptidase inhibitor activity"/>
    <property type="evidence" value="ECO:0007669"/>
    <property type="project" value="InterPro"/>
</dbReference>
<dbReference type="InterPro" id="IPR035992">
    <property type="entry name" value="Ricin_B-like_lectins"/>
</dbReference>
<name>A0A8J3U2G6_9ACTN</name>
<dbReference type="InterPro" id="IPR009009">
    <property type="entry name" value="RlpA-like_DPBB"/>
</dbReference>
<dbReference type="InterPro" id="IPR036908">
    <property type="entry name" value="RlpA-like_sf"/>
</dbReference>
<keyword evidence="5" id="KW-1185">Reference proteome</keyword>
<dbReference type="Pfam" id="PF03330">
    <property type="entry name" value="DPBB_1"/>
    <property type="match status" value="1"/>
</dbReference>
<feature type="chain" id="PRO_5039697616" description="Ricin B lectin domain-containing protein" evidence="2">
    <location>
        <begin position="29"/>
        <end position="291"/>
    </location>
</feature>
<comment type="caution">
    <text evidence="4">The sequence shown here is derived from an EMBL/GenBank/DDBJ whole genome shotgun (WGS) entry which is preliminary data.</text>
</comment>
<dbReference type="PANTHER" id="PTHR31836:SF28">
    <property type="entry name" value="SRCR DOMAIN-CONTAINING PROTEIN-RELATED"/>
    <property type="match status" value="1"/>
</dbReference>
<dbReference type="NCBIfam" id="NF041659">
    <property type="entry name" value="Papain_Inhib"/>
    <property type="match status" value="1"/>
</dbReference>
<dbReference type="InterPro" id="IPR000772">
    <property type="entry name" value="Ricin_B_lectin"/>
</dbReference>
<dbReference type="SMART" id="SM00458">
    <property type="entry name" value="RICIN"/>
    <property type="match status" value="1"/>
</dbReference>
<dbReference type="EMBL" id="BOOP01000003">
    <property type="protein sequence ID" value="GII35742.1"/>
    <property type="molecule type" value="Genomic_DNA"/>
</dbReference>
<dbReference type="GO" id="GO:0004869">
    <property type="term" value="F:cysteine-type endopeptidase inhibitor activity"/>
    <property type="evidence" value="ECO:0007669"/>
    <property type="project" value="InterPro"/>
</dbReference>
<dbReference type="Proteomes" id="UP000622547">
    <property type="component" value="Unassembled WGS sequence"/>
</dbReference>